<feature type="domain" description="ABC transporter" evidence="11">
    <location>
        <begin position="257"/>
        <end position="496"/>
    </location>
</feature>
<evidence type="ECO:0000256" key="2">
    <source>
        <dbReference type="ARBA" id="ARBA00004533"/>
    </source>
</evidence>
<dbReference type="InterPro" id="IPR050107">
    <property type="entry name" value="ABC_carbohydrate_import_ATPase"/>
</dbReference>
<dbReference type="Proteomes" id="UP000464577">
    <property type="component" value="Chromosome"/>
</dbReference>
<evidence type="ECO:0000256" key="5">
    <source>
        <dbReference type="ARBA" id="ARBA00022597"/>
    </source>
</evidence>
<reference evidence="12 13" key="1">
    <citation type="submission" date="2019-11" db="EMBL/GenBank/DDBJ databases">
        <title>Spirosoma endbachense sp. nov., isolated from a natural salt meadow.</title>
        <authorList>
            <person name="Rojas J."/>
            <person name="Ambika Manirajan B."/>
            <person name="Ratering S."/>
            <person name="Suarez C."/>
            <person name="Geissler-Plaum R."/>
            <person name="Schnell S."/>
        </authorList>
    </citation>
    <scope>NUCLEOTIDE SEQUENCE [LARGE SCALE GENOMIC DNA]</scope>
    <source>
        <strain evidence="12 13">I-24</strain>
    </source>
</reference>
<dbReference type="Pfam" id="PF00005">
    <property type="entry name" value="ABC_tran"/>
    <property type="match status" value="2"/>
</dbReference>
<protein>
    <submittedName>
        <fullName evidence="12">ATP-binding cassette domain-containing protein</fullName>
    </submittedName>
</protein>
<name>A0A6P1W6Y7_9BACT</name>
<accession>A0A6P1W6Y7</accession>
<dbReference type="PROSITE" id="PS50893">
    <property type="entry name" value="ABC_TRANSPORTER_2"/>
    <property type="match status" value="2"/>
</dbReference>
<dbReference type="EMBL" id="CP045997">
    <property type="protein sequence ID" value="QHV99680.1"/>
    <property type="molecule type" value="Genomic_DNA"/>
</dbReference>
<dbReference type="PROSITE" id="PS00211">
    <property type="entry name" value="ABC_TRANSPORTER_1"/>
    <property type="match status" value="1"/>
</dbReference>
<dbReference type="GO" id="GO:0015749">
    <property type="term" value="P:monosaccharide transmembrane transport"/>
    <property type="evidence" value="ECO:0007669"/>
    <property type="project" value="UniProtKB-ARBA"/>
</dbReference>
<keyword evidence="10" id="KW-0472">Membrane</keyword>
<dbReference type="InterPro" id="IPR003439">
    <property type="entry name" value="ABC_transporter-like_ATP-bd"/>
</dbReference>
<sequence>MSLDNDYILQVRGLTKTFSGVTALDNVQLNLRKGEVHALMGENGAGKSTFMKILIGLLRPDSGEIIFEGDQLSTKNVSESLKKGISMIHQEILIVPELTVAQNIFLGREMTRLLPGWLDDQRIYKQAEVILSQMGVDIDARTKMKYLSVAEMQMVEIAKAISNDARVIIMDEPTSAISDKEVATLFAIIKELTRKGVAIIYISHKMDEIFAISDTITVLRDGQYIATKSASEIDTNSLISMMVGREIDSLFPATTARKGEEILSVKNLGRDGKFSGISFAVRAGEILGIAGLMGAGRTEIARAIFGLDRLDRGEIRVKGERVNINSPQDAIRHGIGYVSEDRKGLGFVANLSVKDNITLSSLLNHRKGLFIQKKSELGAASNMVGSLQIKASSIDQKVANLSGGNQQKVVIGKVLLSSPAVIILDEPTRGIDIGAKFEIYKLINQLVAKGLAVIIISSELPELVGMSDRILVLSRGEQTAVLSKEEATQEAIMAYAMPH</sequence>
<dbReference type="CDD" id="cd03215">
    <property type="entry name" value="ABC_Carb_Monos_II"/>
    <property type="match status" value="1"/>
</dbReference>
<comment type="subcellular location">
    <subcellularLocation>
        <location evidence="2">Cell inner membrane</location>
    </subcellularLocation>
    <subcellularLocation>
        <location evidence="1">Cell membrane</location>
        <topology evidence="1">Peripheral membrane protein</topology>
    </subcellularLocation>
</comment>
<evidence type="ECO:0000313" key="12">
    <source>
        <dbReference type="EMBL" id="QHV99680.1"/>
    </source>
</evidence>
<dbReference type="PANTHER" id="PTHR43790:SF3">
    <property type="entry name" value="D-ALLOSE IMPORT ATP-BINDING PROTEIN ALSA-RELATED"/>
    <property type="match status" value="1"/>
</dbReference>
<dbReference type="PANTHER" id="PTHR43790">
    <property type="entry name" value="CARBOHYDRATE TRANSPORT ATP-BINDING PROTEIN MG119-RELATED"/>
    <property type="match status" value="1"/>
</dbReference>
<evidence type="ECO:0000256" key="10">
    <source>
        <dbReference type="ARBA" id="ARBA00023136"/>
    </source>
</evidence>
<evidence type="ECO:0000259" key="11">
    <source>
        <dbReference type="PROSITE" id="PS50893"/>
    </source>
</evidence>
<organism evidence="12 13">
    <name type="scientific">Spirosoma endbachense</name>
    <dbReference type="NCBI Taxonomy" id="2666025"/>
    <lineage>
        <taxon>Bacteria</taxon>
        <taxon>Pseudomonadati</taxon>
        <taxon>Bacteroidota</taxon>
        <taxon>Cytophagia</taxon>
        <taxon>Cytophagales</taxon>
        <taxon>Cytophagaceae</taxon>
        <taxon>Spirosoma</taxon>
    </lineage>
</organism>
<dbReference type="InterPro" id="IPR027417">
    <property type="entry name" value="P-loop_NTPase"/>
</dbReference>
<evidence type="ECO:0000256" key="7">
    <source>
        <dbReference type="ARBA" id="ARBA00022741"/>
    </source>
</evidence>
<dbReference type="GO" id="GO:0005524">
    <property type="term" value="F:ATP binding"/>
    <property type="evidence" value="ECO:0007669"/>
    <property type="project" value="UniProtKB-KW"/>
</dbReference>
<keyword evidence="4" id="KW-1003">Cell membrane</keyword>
<keyword evidence="9" id="KW-1278">Translocase</keyword>
<evidence type="ECO:0000313" key="13">
    <source>
        <dbReference type="Proteomes" id="UP000464577"/>
    </source>
</evidence>
<keyword evidence="6" id="KW-0677">Repeat</keyword>
<keyword evidence="13" id="KW-1185">Reference proteome</keyword>
<dbReference type="CDD" id="cd03216">
    <property type="entry name" value="ABC_Carb_Monos_I"/>
    <property type="match status" value="1"/>
</dbReference>
<feature type="domain" description="ABC transporter" evidence="11">
    <location>
        <begin position="9"/>
        <end position="246"/>
    </location>
</feature>
<keyword evidence="8 12" id="KW-0067">ATP-binding</keyword>
<dbReference type="GO" id="GO:0016887">
    <property type="term" value="F:ATP hydrolysis activity"/>
    <property type="evidence" value="ECO:0007669"/>
    <property type="project" value="InterPro"/>
</dbReference>
<dbReference type="SUPFAM" id="SSF52540">
    <property type="entry name" value="P-loop containing nucleoside triphosphate hydrolases"/>
    <property type="match status" value="2"/>
</dbReference>
<dbReference type="AlphaFoldDB" id="A0A6P1W6Y7"/>
<dbReference type="FunFam" id="3.40.50.300:FF:000126">
    <property type="entry name" value="Galactose/methyl galactoside import ATP-binding protein MglA"/>
    <property type="match status" value="1"/>
</dbReference>
<dbReference type="InterPro" id="IPR003593">
    <property type="entry name" value="AAA+_ATPase"/>
</dbReference>
<keyword evidence="3" id="KW-0813">Transport</keyword>
<gene>
    <name evidence="12" type="ORF">GJR95_33795</name>
</gene>
<keyword evidence="7" id="KW-0547">Nucleotide-binding</keyword>
<dbReference type="SMART" id="SM00382">
    <property type="entry name" value="AAA"/>
    <property type="match status" value="2"/>
</dbReference>
<dbReference type="FunFam" id="3.40.50.300:FF:000127">
    <property type="entry name" value="Ribose import ATP-binding protein RbsA"/>
    <property type="match status" value="1"/>
</dbReference>
<evidence type="ECO:0000256" key="8">
    <source>
        <dbReference type="ARBA" id="ARBA00022840"/>
    </source>
</evidence>
<dbReference type="InterPro" id="IPR017871">
    <property type="entry name" value="ABC_transporter-like_CS"/>
</dbReference>
<evidence type="ECO:0000256" key="3">
    <source>
        <dbReference type="ARBA" id="ARBA00022448"/>
    </source>
</evidence>
<evidence type="ECO:0000256" key="1">
    <source>
        <dbReference type="ARBA" id="ARBA00004202"/>
    </source>
</evidence>
<dbReference type="Gene3D" id="3.40.50.300">
    <property type="entry name" value="P-loop containing nucleotide triphosphate hydrolases"/>
    <property type="match status" value="2"/>
</dbReference>
<proteinExistence type="predicted"/>
<evidence type="ECO:0000256" key="4">
    <source>
        <dbReference type="ARBA" id="ARBA00022475"/>
    </source>
</evidence>
<dbReference type="KEGG" id="senf:GJR95_33795"/>
<keyword evidence="5" id="KW-0762">Sugar transport</keyword>
<evidence type="ECO:0000256" key="6">
    <source>
        <dbReference type="ARBA" id="ARBA00022737"/>
    </source>
</evidence>
<dbReference type="GO" id="GO:0005886">
    <property type="term" value="C:plasma membrane"/>
    <property type="evidence" value="ECO:0007669"/>
    <property type="project" value="UniProtKB-SubCell"/>
</dbReference>
<dbReference type="RefSeq" id="WP_162390076.1">
    <property type="nucleotide sequence ID" value="NZ_CP045997.1"/>
</dbReference>
<evidence type="ECO:0000256" key="9">
    <source>
        <dbReference type="ARBA" id="ARBA00022967"/>
    </source>
</evidence>